<dbReference type="EMBL" id="LVZM01019535">
    <property type="protein sequence ID" value="OUC41810.1"/>
    <property type="molecule type" value="Genomic_DNA"/>
</dbReference>
<feature type="non-terminal residue" evidence="5">
    <location>
        <position position="90"/>
    </location>
</feature>
<evidence type="ECO:0000259" key="4">
    <source>
        <dbReference type="Pfam" id="PF13649"/>
    </source>
</evidence>
<proteinExistence type="inferred from homology"/>
<evidence type="ECO:0000256" key="1">
    <source>
        <dbReference type="ARBA" id="ARBA00008361"/>
    </source>
</evidence>
<accession>A0A1Y3EAT9</accession>
<evidence type="ECO:0000313" key="5">
    <source>
        <dbReference type="EMBL" id="OUC41810.1"/>
    </source>
</evidence>
<evidence type="ECO:0000313" key="6">
    <source>
        <dbReference type="Proteomes" id="UP000243006"/>
    </source>
</evidence>
<organism evidence="5 6">
    <name type="scientific">Trichinella nativa</name>
    <dbReference type="NCBI Taxonomy" id="6335"/>
    <lineage>
        <taxon>Eukaryota</taxon>
        <taxon>Metazoa</taxon>
        <taxon>Ecdysozoa</taxon>
        <taxon>Nematoda</taxon>
        <taxon>Enoplea</taxon>
        <taxon>Dorylaimia</taxon>
        <taxon>Trichinellida</taxon>
        <taxon>Trichinellidae</taxon>
        <taxon>Trichinella</taxon>
    </lineage>
</organism>
<dbReference type="GO" id="GO:0008168">
    <property type="term" value="F:methyltransferase activity"/>
    <property type="evidence" value="ECO:0007669"/>
    <property type="project" value="UniProtKB-KW"/>
</dbReference>
<protein>
    <recommendedName>
        <fullName evidence="4">Methyltransferase domain-containing protein</fullName>
    </recommendedName>
</protein>
<sequence length="90" mass="10102">MKYLKPSDDILQIGCGSSCLADSLYDSGYKNIVSIDIVRSVIRKQIHRNRKRRPELTFSRGDATNLEYANESFNAVLDKGTLDSVMSSKT</sequence>
<dbReference type="Proteomes" id="UP000243006">
    <property type="component" value="Unassembled WGS sequence"/>
</dbReference>
<comment type="similarity">
    <text evidence="1">Belongs to the methyltransferase superfamily.</text>
</comment>
<dbReference type="PANTHER" id="PTHR12176">
    <property type="entry name" value="SAM-DEPENDENT METHYLTRANSFERASE SUPERFAMILY PROTEIN"/>
    <property type="match status" value="1"/>
</dbReference>
<dbReference type="Gene3D" id="3.40.50.150">
    <property type="entry name" value="Vaccinia Virus protein VP39"/>
    <property type="match status" value="1"/>
</dbReference>
<dbReference type="Pfam" id="PF13649">
    <property type="entry name" value="Methyltransf_25"/>
    <property type="match status" value="1"/>
</dbReference>
<evidence type="ECO:0000256" key="3">
    <source>
        <dbReference type="ARBA" id="ARBA00022679"/>
    </source>
</evidence>
<dbReference type="SUPFAM" id="SSF53335">
    <property type="entry name" value="S-adenosyl-L-methionine-dependent methyltransferases"/>
    <property type="match status" value="1"/>
</dbReference>
<gene>
    <name evidence="5" type="ORF">D917_10678</name>
</gene>
<dbReference type="AlphaFoldDB" id="A0A1Y3EAT9"/>
<dbReference type="CDD" id="cd02440">
    <property type="entry name" value="AdoMet_MTases"/>
    <property type="match status" value="1"/>
</dbReference>
<dbReference type="InterPro" id="IPR041698">
    <property type="entry name" value="Methyltransf_25"/>
</dbReference>
<dbReference type="PANTHER" id="PTHR12176:SF59">
    <property type="entry name" value="METHYLTRANSFERASE DOMAIN-CONTAINING PROTEIN-RELATED"/>
    <property type="match status" value="1"/>
</dbReference>
<comment type="caution">
    <text evidence="5">The sequence shown here is derived from an EMBL/GenBank/DDBJ whole genome shotgun (WGS) entry which is preliminary data.</text>
</comment>
<keyword evidence="2" id="KW-0489">Methyltransferase</keyword>
<keyword evidence="3" id="KW-0808">Transferase</keyword>
<feature type="domain" description="Methyltransferase" evidence="4">
    <location>
        <begin position="10"/>
        <end position="81"/>
    </location>
</feature>
<dbReference type="InterPro" id="IPR029063">
    <property type="entry name" value="SAM-dependent_MTases_sf"/>
</dbReference>
<name>A0A1Y3EAT9_9BILA</name>
<reference evidence="5 6" key="1">
    <citation type="submission" date="2015-04" db="EMBL/GenBank/DDBJ databases">
        <title>Draft genome of the roundworm Trichinella nativa.</title>
        <authorList>
            <person name="Mitreva M."/>
        </authorList>
    </citation>
    <scope>NUCLEOTIDE SEQUENCE [LARGE SCALE GENOMIC DNA]</scope>
    <source>
        <strain evidence="5 6">ISS45</strain>
    </source>
</reference>
<dbReference type="GO" id="GO:0032259">
    <property type="term" value="P:methylation"/>
    <property type="evidence" value="ECO:0007669"/>
    <property type="project" value="UniProtKB-KW"/>
</dbReference>
<evidence type="ECO:0000256" key="2">
    <source>
        <dbReference type="ARBA" id="ARBA00022603"/>
    </source>
</evidence>
<dbReference type="InterPro" id="IPR051419">
    <property type="entry name" value="Lys/N-term_MeTrsfase_sf"/>
</dbReference>